<evidence type="ECO:0000313" key="2">
    <source>
        <dbReference type="EMBL" id="CUQ66253.1"/>
    </source>
</evidence>
<dbReference type="InterPro" id="IPR052340">
    <property type="entry name" value="RNase_Y/CdgJ"/>
</dbReference>
<accession>A0A0S4KSE8</accession>
<dbReference type="EMBL" id="LN885086">
    <property type="protein sequence ID" value="CUQ66253.1"/>
    <property type="molecule type" value="Genomic_DNA"/>
</dbReference>
<reference evidence="3" key="1">
    <citation type="submission" date="2015-09" db="EMBL/GenBank/DDBJ databases">
        <authorList>
            <person name="Daims H."/>
        </authorList>
    </citation>
    <scope>NUCLEOTIDE SEQUENCE [LARGE SCALE GENOMIC DNA]</scope>
</reference>
<dbReference type="OrthoDB" id="9770715at2"/>
<dbReference type="PANTHER" id="PTHR33525">
    <property type="match status" value="1"/>
</dbReference>
<feature type="domain" description="HDOD" evidence="1">
    <location>
        <begin position="14"/>
        <end position="209"/>
    </location>
</feature>
<dbReference type="RefSeq" id="WP_158023247.1">
    <property type="nucleotide sequence ID" value="NZ_LN885086.1"/>
</dbReference>
<name>A0A0S4KSE8_9BACT</name>
<dbReference type="Pfam" id="PF08668">
    <property type="entry name" value="HDOD"/>
    <property type="match status" value="1"/>
</dbReference>
<sequence length="286" mass="30589">MPSAEELVRSCASIPTLPEIYVHARNAVDDPGSTGDHLADVIKRDPALAAELLRVANDPRHGFPQQIDTIESAVHLIGPQAAADAVGAATVGRTFSGMPAYLMDIAKFWRKSLLCALLAGKIAESSGLDHGERSYTAGLFRDIGHLILYQTVPQRAQSALIEAGYLETSLADVEQSNTGCDFAEVGGEFLRSLGLPLQLERAVRWQLNPSKAGDFALQASIVHLAGAIADHEEPVETAHRPDWLSLHPDAVAATKFVPASIPTLLTEAQTDLQRVLRLVSPLAKAA</sequence>
<dbReference type="Gene3D" id="1.10.3210.10">
    <property type="entry name" value="Hypothetical protein af1432"/>
    <property type="match status" value="1"/>
</dbReference>
<protein>
    <recommendedName>
        <fullName evidence="1">HDOD domain-containing protein</fullName>
    </recommendedName>
</protein>
<dbReference type="PROSITE" id="PS51833">
    <property type="entry name" value="HDOD"/>
    <property type="match status" value="1"/>
</dbReference>
<dbReference type="InterPro" id="IPR013976">
    <property type="entry name" value="HDOD"/>
</dbReference>
<dbReference type="SUPFAM" id="SSF109604">
    <property type="entry name" value="HD-domain/PDEase-like"/>
    <property type="match status" value="1"/>
</dbReference>
<dbReference type="PANTHER" id="PTHR33525:SF3">
    <property type="entry name" value="RIBONUCLEASE Y"/>
    <property type="match status" value="1"/>
</dbReference>
<dbReference type="STRING" id="1715989.NITINOP_1278"/>
<organism evidence="2 3">
    <name type="scientific">Candidatus Nitrospira inopinata</name>
    <dbReference type="NCBI Taxonomy" id="1715989"/>
    <lineage>
        <taxon>Bacteria</taxon>
        <taxon>Pseudomonadati</taxon>
        <taxon>Nitrospirota</taxon>
        <taxon>Nitrospiria</taxon>
        <taxon>Nitrospirales</taxon>
        <taxon>Nitrospiraceae</taxon>
        <taxon>Nitrospira</taxon>
    </lineage>
</organism>
<evidence type="ECO:0000259" key="1">
    <source>
        <dbReference type="PROSITE" id="PS51833"/>
    </source>
</evidence>
<proteinExistence type="predicted"/>
<gene>
    <name evidence="2" type="ORF">NITINOP_1278</name>
</gene>
<keyword evidence="3" id="KW-1185">Reference proteome</keyword>
<dbReference type="AlphaFoldDB" id="A0A0S4KSE8"/>
<dbReference type="KEGG" id="nio:NITINOP_1278"/>
<dbReference type="Proteomes" id="UP000066284">
    <property type="component" value="Chromosome 1"/>
</dbReference>
<evidence type="ECO:0000313" key="3">
    <source>
        <dbReference type="Proteomes" id="UP000066284"/>
    </source>
</evidence>